<sequence length="267" mass="30710">MPAADRIVTLLDTFFHQGPNGKHKCLVFELLGPTIYFLVKWLSDDGGLDERMEPETMLKITKQLLEAVACLHKSGHQLSKHCFHEPETDKAVKKEDSQIIGQPNLEELIRLDGKPIDPSMPEQLIEAAGWNDWLDEDDEDIRLIDFTQTFAHGNEPAELSQLPGLECPETIFTDSFDYRVNLWRVGYTELPEEWETKWAQMQEEAGREPHTIPRGSDERSVLEQKFHDGIHDPSLRQLLPIIKGLMRFRPSDRMEASSALELLESFY</sequence>
<feature type="domain" description="Protein kinase" evidence="1">
    <location>
        <begin position="1"/>
        <end position="267"/>
    </location>
</feature>
<keyword evidence="3" id="KW-1185">Reference proteome</keyword>
<dbReference type="SUPFAM" id="SSF56112">
    <property type="entry name" value="Protein kinase-like (PK-like)"/>
    <property type="match status" value="1"/>
</dbReference>
<dbReference type="InterPro" id="IPR011009">
    <property type="entry name" value="Kinase-like_dom_sf"/>
</dbReference>
<organism evidence="2 3">
    <name type="scientific">Microthyrium microscopicum</name>
    <dbReference type="NCBI Taxonomy" id="703497"/>
    <lineage>
        <taxon>Eukaryota</taxon>
        <taxon>Fungi</taxon>
        <taxon>Dikarya</taxon>
        <taxon>Ascomycota</taxon>
        <taxon>Pezizomycotina</taxon>
        <taxon>Dothideomycetes</taxon>
        <taxon>Dothideomycetes incertae sedis</taxon>
        <taxon>Microthyriales</taxon>
        <taxon>Microthyriaceae</taxon>
        <taxon>Microthyrium</taxon>
    </lineage>
</organism>
<evidence type="ECO:0000313" key="2">
    <source>
        <dbReference type="EMBL" id="KAF2666344.1"/>
    </source>
</evidence>
<dbReference type="GO" id="GO:0004672">
    <property type="term" value="F:protein kinase activity"/>
    <property type="evidence" value="ECO:0007669"/>
    <property type="project" value="InterPro"/>
</dbReference>
<accession>A0A6A6U5X5</accession>
<evidence type="ECO:0000313" key="3">
    <source>
        <dbReference type="Proteomes" id="UP000799302"/>
    </source>
</evidence>
<dbReference type="Gene3D" id="1.10.510.10">
    <property type="entry name" value="Transferase(Phosphotransferase) domain 1"/>
    <property type="match status" value="1"/>
</dbReference>
<dbReference type="InterPro" id="IPR000719">
    <property type="entry name" value="Prot_kinase_dom"/>
</dbReference>
<gene>
    <name evidence="2" type="ORF">BT63DRAFT_416729</name>
</gene>
<dbReference type="EMBL" id="MU004239">
    <property type="protein sequence ID" value="KAF2666344.1"/>
    <property type="molecule type" value="Genomic_DNA"/>
</dbReference>
<name>A0A6A6U5X5_9PEZI</name>
<dbReference type="PROSITE" id="PS50011">
    <property type="entry name" value="PROTEIN_KINASE_DOM"/>
    <property type="match status" value="1"/>
</dbReference>
<reference evidence="2" key="1">
    <citation type="journal article" date="2020" name="Stud. Mycol.">
        <title>101 Dothideomycetes genomes: a test case for predicting lifestyles and emergence of pathogens.</title>
        <authorList>
            <person name="Haridas S."/>
            <person name="Albert R."/>
            <person name="Binder M."/>
            <person name="Bloem J."/>
            <person name="Labutti K."/>
            <person name="Salamov A."/>
            <person name="Andreopoulos B."/>
            <person name="Baker S."/>
            <person name="Barry K."/>
            <person name="Bills G."/>
            <person name="Bluhm B."/>
            <person name="Cannon C."/>
            <person name="Castanera R."/>
            <person name="Culley D."/>
            <person name="Daum C."/>
            <person name="Ezra D."/>
            <person name="Gonzalez J."/>
            <person name="Henrissat B."/>
            <person name="Kuo A."/>
            <person name="Liang C."/>
            <person name="Lipzen A."/>
            <person name="Lutzoni F."/>
            <person name="Magnuson J."/>
            <person name="Mondo S."/>
            <person name="Nolan M."/>
            <person name="Ohm R."/>
            <person name="Pangilinan J."/>
            <person name="Park H.-J."/>
            <person name="Ramirez L."/>
            <person name="Alfaro M."/>
            <person name="Sun H."/>
            <person name="Tritt A."/>
            <person name="Yoshinaga Y."/>
            <person name="Zwiers L.-H."/>
            <person name="Turgeon B."/>
            <person name="Goodwin S."/>
            <person name="Spatafora J."/>
            <person name="Crous P."/>
            <person name="Grigoriev I."/>
        </authorList>
    </citation>
    <scope>NUCLEOTIDE SEQUENCE</scope>
    <source>
        <strain evidence="2">CBS 115976</strain>
    </source>
</reference>
<dbReference type="AlphaFoldDB" id="A0A6A6U5X5"/>
<dbReference type="OrthoDB" id="3940539at2759"/>
<protein>
    <recommendedName>
        <fullName evidence="1">Protein kinase domain-containing protein</fullName>
    </recommendedName>
</protein>
<evidence type="ECO:0000259" key="1">
    <source>
        <dbReference type="PROSITE" id="PS50011"/>
    </source>
</evidence>
<proteinExistence type="predicted"/>
<dbReference type="GO" id="GO:0005524">
    <property type="term" value="F:ATP binding"/>
    <property type="evidence" value="ECO:0007669"/>
    <property type="project" value="InterPro"/>
</dbReference>
<dbReference type="Proteomes" id="UP000799302">
    <property type="component" value="Unassembled WGS sequence"/>
</dbReference>
<dbReference type="Gene3D" id="3.30.200.20">
    <property type="entry name" value="Phosphorylase Kinase, domain 1"/>
    <property type="match status" value="1"/>
</dbReference>